<evidence type="ECO:0000313" key="6">
    <source>
        <dbReference type="EMBL" id="TDQ39988.1"/>
    </source>
</evidence>
<dbReference type="CDD" id="cd00038">
    <property type="entry name" value="CAP_ED"/>
    <property type="match status" value="1"/>
</dbReference>
<dbReference type="Pfam" id="PF00027">
    <property type="entry name" value="cNMP_binding"/>
    <property type="match status" value="1"/>
</dbReference>
<accession>A0A4R6U0X0</accession>
<dbReference type="AlphaFoldDB" id="A0A4R6U0X0"/>
<evidence type="ECO:0000256" key="3">
    <source>
        <dbReference type="ARBA" id="ARBA00023163"/>
    </source>
</evidence>
<keyword evidence="2" id="KW-0238">DNA-binding</keyword>
<feature type="domain" description="HTH crp-type" evidence="5">
    <location>
        <begin position="150"/>
        <end position="222"/>
    </location>
</feature>
<protein>
    <submittedName>
        <fullName evidence="6">Crp/Fnr family transcriptional regulator</fullName>
    </submittedName>
</protein>
<dbReference type="SMART" id="SM00419">
    <property type="entry name" value="HTH_CRP"/>
    <property type="match status" value="1"/>
</dbReference>
<gene>
    <name evidence="6" type="ORF">DFQ45_101120</name>
</gene>
<dbReference type="InterPro" id="IPR012318">
    <property type="entry name" value="HTH_CRP"/>
</dbReference>
<dbReference type="PANTHER" id="PTHR24567">
    <property type="entry name" value="CRP FAMILY TRANSCRIPTIONAL REGULATORY PROTEIN"/>
    <property type="match status" value="1"/>
</dbReference>
<keyword evidence="3" id="KW-0804">Transcription</keyword>
<dbReference type="EMBL" id="SNYK01000001">
    <property type="protein sequence ID" value="TDQ39988.1"/>
    <property type="molecule type" value="Genomic_DNA"/>
</dbReference>
<dbReference type="SUPFAM" id="SSF51206">
    <property type="entry name" value="cAMP-binding domain-like"/>
    <property type="match status" value="1"/>
</dbReference>
<evidence type="ECO:0000259" key="5">
    <source>
        <dbReference type="PROSITE" id="PS51063"/>
    </source>
</evidence>
<dbReference type="SUPFAM" id="SSF46785">
    <property type="entry name" value="Winged helix' DNA-binding domain"/>
    <property type="match status" value="1"/>
</dbReference>
<proteinExistence type="predicted"/>
<feature type="domain" description="Cyclic nucleotide-binding" evidence="4">
    <location>
        <begin position="15"/>
        <end position="136"/>
    </location>
</feature>
<evidence type="ECO:0000256" key="1">
    <source>
        <dbReference type="ARBA" id="ARBA00023015"/>
    </source>
</evidence>
<dbReference type="InterPro" id="IPR036390">
    <property type="entry name" value="WH_DNA-bd_sf"/>
</dbReference>
<comment type="caution">
    <text evidence="6">The sequence shown here is derived from an EMBL/GenBank/DDBJ whole genome shotgun (WGS) entry which is preliminary data.</text>
</comment>
<dbReference type="Pfam" id="PF13545">
    <property type="entry name" value="HTH_Crp_2"/>
    <property type="match status" value="1"/>
</dbReference>
<dbReference type="GO" id="GO:0005829">
    <property type="term" value="C:cytosol"/>
    <property type="evidence" value="ECO:0007669"/>
    <property type="project" value="TreeGrafter"/>
</dbReference>
<dbReference type="Gene3D" id="2.60.120.10">
    <property type="entry name" value="Jelly Rolls"/>
    <property type="match status" value="1"/>
</dbReference>
<reference evidence="6 7" key="1">
    <citation type="submission" date="2019-03" db="EMBL/GenBank/DDBJ databases">
        <title>Genomic Encyclopedia of Type Strains, Phase IV (KMG-IV): sequencing the most valuable type-strain genomes for metagenomic binning, comparative biology and taxonomic classification.</title>
        <authorList>
            <person name="Goeker M."/>
        </authorList>
    </citation>
    <scope>NUCLEOTIDE SEQUENCE [LARGE SCALE GENOMIC DNA]</scope>
    <source>
        <strain evidence="6 7">DSM 28679</strain>
    </source>
</reference>
<evidence type="ECO:0000313" key="7">
    <source>
        <dbReference type="Proteomes" id="UP000294575"/>
    </source>
</evidence>
<dbReference type="InterPro" id="IPR050397">
    <property type="entry name" value="Env_Response_Regulators"/>
</dbReference>
<dbReference type="InterPro" id="IPR018490">
    <property type="entry name" value="cNMP-bd_dom_sf"/>
</dbReference>
<sequence>MGFSSRYVQLHGNPLFSQLTAEEQDRLKERAEILSLARGDYIYQQGDVARYFGFVLSGSLKLYRLTQDGQEKVFRILNTGDQLAEGMLFSIHAIYHFTAMAVENTEVLLFPLEEYREVILGNSELSLALLSTLAQMEQDSLETLEILSFKKSIDRVVRYLVGRALSSCSRCMAPKFELPATKRLIASQLSIQPETLSRVLNQLERKGLLLLEGRQICILDLEKLLTHE</sequence>
<dbReference type="RefSeq" id="WP_166627809.1">
    <property type="nucleotide sequence ID" value="NZ_LNJZ01000007.1"/>
</dbReference>
<organism evidence="6 7">
    <name type="scientific">Thiopseudomonas denitrificans</name>
    <dbReference type="NCBI Taxonomy" id="1501432"/>
    <lineage>
        <taxon>Bacteria</taxon>
        <taxon>Pseudomonadati</taxon>
        <taxon>Pseudomonadota</taxon>
        <taxon>Gammaproteobacteria</taxon>
        <taxon>Pseudomonadales</taxon>
        <taxon>Pseudomonadaceae</taxon>
        <taxon>Thiopseudomonas</taxon>
    </lineage>
</organism>
<dbReference type="GO" id="GO:0003677">
    <property type="term" value="F:DNA binding"/>
    <property type="evidence" value="ECO:0007669"/>
    <property type="project" value="UniProtKB-KW"/>
</dbReference>
<evidence type="ECO:0000259" key="4">
    <source>
        <dbReference type="PROSITE" id="PS50042"/>
    </source>
</evidence>
<keyword evidence="7" id="KW-1185">Reference proteome</keyword>
<dbReference type="PROSITE" id="PS51063">
    <property type="entry name" value="HTH_CRP_2"/>
    <property type="match status" value="1"/>
</dbReference>
<dbReference type="PANTHER" id="PTHR24567:SF74">
    <property type="entry name" value="HTH-TYPE TRANSCRIPTIONAL REGULATOR ARCR"/>
    <property type="match status" value="1"/>
</dbReference>
<dbReference type="Gene3D" id="1.10.10.10">
    <property type="entry name" value="Winged helix-like DNA-binding domain superfamily/Winged helix DNA-binding domain"/>
    <property type="match status" value="1"/>
</dbReference>
<keyword evidence="1" id="KW-0805">Transcription regulation</keyword>
<dbReference type="GO" id="GO:0003700">
    <property type="term" value="F:DNA-binding transcription factor activity"/>
    <property type="evidence" value="ECO:0007669"/>
    <property type="project" value="TreeGrafter"/>
</dbReference>
<evidence type="ECO:0000256" key="2">
    <source>
        <dbReference type="ARBA" id="ARBA00023125"/>
    </source>
</evidence>
<dbReference type="InterPro" id="IPR000595">
    <property type="entry name" value="cNMP-bd_dom"/>
</dbReference>
<dbReference type="InterPro" id="IPR014710">
    <property type="entry name" value="RmlC-like_jellyroll"/>
</dbReference>
<name>A0A4R6U0X0_9GAMM</name>
<dbReference type="Proteomes" id="UP000294575">
    <property type="component" value="Unassembled WGS sequence"/>
</dbReference>
<dbReference type="PROSITE" id="PS50042">
    <property type="entry name" value="CNMP_BINDING_3"/>
    <property type="match status" value="1"/>
</dbReference>
<dbReference type="SMART" id="SM00100">
    <property type="entry name" value="cNMP"/>
    <property type="match status" value="1"/>
</dbReference>
<dbReference type="InterPro" id="IPR036388">
    <property type="entry name" value="WH-like_DNA-bd_sf"/>
</dbReference>